<dbReference type="Proteomes" id="UP000323439">
    <property type="component" value="Unassembled WGS sequence"/>
</dbReference>
<gene>
    <name evidence="2" type="ORF">SAMN02910315_01001</name>
</gene>
<accession>A0A1G5VY02</accession>
<reference evidence="2 3" key="1">
    <citation type="submission" date="2016-10" db="EMBL/GenBank/DDBJ databases">
        <authorList>
            <person name="Varghese N."/>
            <person name="Submissions S."/>
        </authorList>
    </citation>
    <scope>NUCLEOTIDE SEQUENCE [LARGE SCALE GENOMIC DNA]</scope>
    <source>
        <strain evidence="2 3">DSM 16643</strain>
    </source>
</reference>
<protein>
    <submittedName>
        <fullName evidence="2">Class III signal peptide</fullName>
    </submittedName>
</protein>
<keyword evidence="1" id="KW-0812">Transmembrane</keyword>
<dbReference type="EMBL" id="FMXB01000006">
    <property type="protein sequence ID" value="SDA50733.1"/>
    <property type="molecule type" value="Genomic_DNA"/>
</dbReference>
<dbReference type="OrthoDB" id="78241at2157"/>
<proteinExistence type="predicted"/>
<dbReference type="RefSeq" id="WP_149731573.1">
    <property type="nucleotide sequence ID" value="NZ_FMXB01000006.1"/>
</dbReference>
<sequence>MDESGQASAEFILLFGGIIVVVLLAVFMYRNYVNDLSGEIKSKEVSKFNEKLGEISDLFT</sequence>
<evidence type="ECO:0000256" key="1">
    <source>
        <dbReference type="SAM" id="Phobius"/>
    </source>
</evidence>
<evidence type="ECO:0000313" key="3">
    <source>
        <dbReference type="Proteomes" id="UP000323439"/>
    </source>
</evidence>
<name>A0A1G5VY02_9EURY</name>
<dbReference type="AlphaFoldDB" id="A0A1G5VY02"/>
<dbReference type="Pfam" id="PF04021">
    <property type="entry name" value="Class_IIIsignal"/>
    <property type="match status" value="1"/>
</dbReference>
<keyword evidence="3" id="KW-1185">Reference proteome</keyword>
<keyword evidence="1" id="KW-0472">Membrane</keyword>
<keyword evidence="1" id="KW-1133">Transmembrane helix</keyword>
<feature type="transmembrane region" description="Helical" evidence="1">
    <location>
        <begin position="12"/>
        <end position="33"/>
    </location>
</feature>
<evidence type="ECO:0000313" key="2">
    <source>
        <dbReference type="EMBL" id="SDA50733.1"/>
    </source>
</evidence>
<organism evidence="2 3">
    <name type="scientific">Methanobrevibacter millerae</name>
    <dbReference type="NCBI Taxonomy" id="230361"/>
    <lineage>
        <taxon>Archaea</taxon>
        <taxon>Methanobacteriati</taxon>
        <taxon>Methanobacteriota</taxon>
        <taxon>Methanomada group</taxon>
        <taxon>Methanobacteria</taxon>
        <taxon>Methanobacteriales</taxon>
        <taxon>Methanobacteriaceae</taxon>
        <taxon>Methanobrevibacter</taxon>
    </lineage>
</organism>
<dbReference type="InterPro" id="IPR007166">
    <property type="entry name" value="Class3_signal_pept_motif"/>
</dbReference>